<dbReference type="PROSITE" id="PS50158">
    <property type="entry name" value="ZF_CCHC"/>
    <property type="match status" value="1"/>
</dbReference>
<protein>
    <submittedName>
        <fullName evidence="11">U2 splicing auxiliary factor, putative</fullName>
    </submittedName>
</protein>
<gene>
    <name evidence="11" type="ORF">BSAL_30685</name>
</gene>
<keyword evidence="5" id="KW-0694">RNA-binding</keyword>
<dbReference type="SMART" id="SM00356">
    <property type="entry name" value="ZnF_C3H1"/>
    <property type="match status" value="2"/>
</dbReference>
<dbReference type="InterPro" id="IPR035979">
    <property type="entry name" value="RBD_domain_sf"/>
</dbReference>
<dbReference type="OrthoDB" id="423462at2759"/>
<evidence type="ECO:0000259" key="10">
    <source>
        <dbReference type="PROSITE" id="PS50158"/>
    </source>
</evidence>
<keyword evidence="12" id="KW-1185">Reference proteome</keyword>
<dbReference type="InterPro" id="IPR001878">
    <property type="entry name" value="Znf_CCHC"/>
</dbReference>
<keyword evidence="1 6" id="KW-0479">Metal-binding</keyword>
<evidence type="ECO:0000256" key="1">
    <source>
        <dbReference type="ARBA" id="ARBA00022723"/>
    </source>
</evidence>
<feature type="zinc finger region" description="C3H1-type" evidence="6">
    <location>
        <begin position="2"/>
        <end position="30"/>
    </location>
</feature>
<feature type="domain" description="C3H1-type" evidence="9">
    <location>
        <begin position="139"/>
        <end position="166"/>
    </location>
</feature>
<dbReference type="SUPFAM" id="SSF54928">
    <property type="entry name" value="RNA-binding domain, RBD"/>
    <property type="match status" value="1"/>
</dbReference>
<dbReference type="GO" id="GO:0003723">
    <property type="term" value="F:RNA binding"/>
    <property type="evidence" value="ECO:0007669"/>
    <property type="project" value="UniProtKB-UniRule"/>
</dbReference>
<dbReference type="InterPro" id="IPR012677">
    <property type="entry name" value="Nucleotide-bd_a/b_plait_sf"/>
</dbReference>
<feature type="compositionally biased region" description="Basic and acidic residues" evidence="7">
    <location>
        <begin position="182"/>
        <end position="191"/>
    </location>
</feature>
<dbReference type="SMART" id="SM00343">
    <property type="entry name" value="ZnF_C2HC"/>
    <property type="match status" value="1"/>
</dbReference>
<keyword evidence="2" id="KW-0677">Repeat</keyword>
<organism evidence="11 12">
    <name type="scientific">Bodo saltans</name>
    <name type="common">Flagellated protozoan</name>
    <dbReference type="NCBI Taxonomy" id="75058"/>
    <lineage>
        <taxon>Eukaryota</taxon>
        <taxon>Discoba</taxon>
        <taxon>Euglenozoa</taxon>
        <taxon>Kinetoplastea</taxon>
        <taxon>Metakinetoplastina</taxon>
        <taxon>Eubodonida</taxon>
        <taxon>Bodonidae</taxon>
        <taxon>Bodo</taxon>
    </lineage>
</organism>
<evidence type="ECO:0000256" key="6">
    <source>
        <dbReference type="PROSITE-ProRule" id="PRU00723"/>
    </source>
</evidence>
<keyword evidence="3 6" id="KW-0863">Zinc-finger</keyword>
<dbReference type="PRINTS" id="PR01848">
    <property type="entry name" value="U2AUXFACTOR"/>
</dbReference>
<accession>A0A0S4JRQ0</accession>
<feature type="region of interest" description="Disordered" evidence="7">
    <location>
        <begin position="182"/>
        <end position="242"/>
    </location>
</feature>
<evidence type="ECO:0000259" key="9">
    <source>
        <dbReference type="PROSITE" id="PS50103"/>
    </source>
</evidence>
<feature type="domain" description="C3H1-type" evidence="9">
    <location>
        <begin position="2"/>
        <end position="30"/>
    </location>
</feature>
<evidence type="ECO:0000256" key="5">
    <source>
        <dbReference type="PROSITE-ProRule" id="PRU00176"/>
    </source>
</evidence>
<dbReference type="PANTHER" id="PTHR12620">
    <property type="entry name" value="U2 SNRNP AUXILIARY FACTOR, SMALL SUBUNIT"/>
    <property type="match status" value="1"/>
</dbReference>
<dbReference type="PROSITE" id="PS50103">
    <property type="entry name" value="ZF_C3H1"/>
    <property type="match status" value="2"/>
</dbReference>
<evidence type="ECO:0000313" key="11">
    <source>
        <dbReference type="EMBL" id="CUG91197.1"/>
    </source>
</evidence>
<dbReference type="VEuPathDB" id="TriTrypDB:BSAL_30685"/>
<dbReference type="InterPro" id="IPR000504">
    <property type="entry name" value="RRM_dom"/>
</dbReference>
<name>A0A0S4JRQ0_BODSA</name>
<dbReference type="EMBL" id="CYKH01001898">
    <property type="protein sequence ID" value="CUG91197.1"/>
    <property type="molecule type" value="Genomic_DNA"/>
</dbReference>
<feature type="domain" description="RRM" evidence="8">
    <location>
        <begin position="44"/>
        <end position="127"/>
    </location>
</feature>
<dbReference type="SUPFAM" id="SSF57756">
    <property type="entry name" value="Retrovirus zinc finger-like domains"/>
    <property type="match status" value="1"/>
</dbReference>
<evidence type="ECO:0000256" key="3">
    <source>
        <dbReference type="ARBA" id="ARBA00022771"/>
    </source>
</evidence>
<dbReference type="GO" id="GO:0000398">
    <property type="term" value="P:mRNA splicing, via spliceosome"/>
    <property type="evidence" value="ECO:0007669"/>
    <property type="project" value="InterPro"/>
</dbReference>
<evidence type="ECO:0000256" key="7">
    <source>
        <dbReference type="SAM" id="MobiDB-lite"/>
    </source>
</evidence>
<evidence type="ECO:0000259" key="8">
    <source>
        <dbReference type="PROSITE" id="PS50102"/>
    </source>
</evidence>
<evidence type="ECO:0000256" key="2">
    <source>
        <dbReference type="ARBA" id="ARBA00022737"/>
    </source>
</evidence>
<evidence type="ECO:0000256" key="4">
    <source>
        <dbReference type="ARBA" id="ARBA00022833"/>
    </source>
</evidence>
<dbReference type="InterPro" id="IPR009145">
    <property type="entry name" value="U2AF_small"/>
</dbReference>
<dbReference type="InterPro" id="IPR000571">
    <property type="entry name" value="Znf_CCCH"/>
</dbReference>
<keyword evidence="4 6" id="KW-0862">Zinc</keyword>
<feature type="zinc finger region" description="C3H1-type" evidence="6">
    <location>
        <begin position="139"/>
        <end position="166"/>
    </location>
</feature>
<dbReference type="GO" id="GO:0089701">
    <property type="term" value="C:U2AF complex"/>
    <property type="evidence" value="ECO:0007669"/>
    <property type="project" value="InterPro"/>
</dbReference>
<feature type="domain" description="CCHC-type" evidence="10">
    <location>
        <begin position="225"/>
        <end position="239"/>
    </location>
</feature>
<dbReference type="PROSITE" id="PS50102">
    <property type="entry name" value="RRM"/>
    <property type="match status" value="1"/>
</dbReference>
<dbReference type="Proteomes" id="UP000051952">
    <property type="component" value="Unassembled WGS sequence"/>
</dbReference>
<feature type="compositionally biased region" description="Basic residues" evidence="7">
    <location>
        <begin position="192"/>
        <end position="201"/>
    </location>
</feature>
<dbReference type="AlphaFoldDB" id="A0A0S4JRQ0"/>
<dbReference type="GO" id="GO:0008270">
    <property type="term" value="F:zinc ion binding"/>
    <property type="evidence" value="ECO:0007669"/>
    <property type="project" value="UniProtKB-KW"/>
</dbReference>
<dbReference type="Gene3D" id="3.30.70.330">
    <property type="match status" value="1"/>
</dbReference>
<dbReference type="InterPro" id="IPR036875">
    <property type="entry name" value="Znf_CCHC_sf"/>
</dbReference>
<dbReference type="Gene3D" id="4.10.60.10">
    <property type="entry name" value="Zinc finger, CCHC-type"/>
    <property type="match status" value="1"/>
</dbReference>
<reference evidence="12" key="1">
    <citation type="submission" date="2015-09" db="EMBL/GenBank/DDBJ databases">
        <authorList>
            <consortium name="Pathogen Informatics"/>
        </authorList>
    </citation>
    <scope>NUCLEOTIDE SEQUENCE [LARGE SCALE GENOMIC DNA]</scope>
    <source>
        <strain evidence="12">Lake Konstanz</strain>
    </source>
</reference>
<dbReference type="Pfam" id="PF00076">
    <property type="entry name" value="RRM_1"/>
    <property type="match status" value="1"/>
</dbReference>
<sequence>MYGDPGVCKFFSKMGACRNGDGCILVHQKPSQSPTVVFPLMYPNPLAIDNLPDRPFNFTYDKKYLKKHFEHFYKTVWRTFMELGRIAELRVVSNLGDHLLGNVYIRFESKSDAARVVDQLRKKTFEGILLLPELSPVTDFANGCCKEDAQGECSRGGACNYLHIVRISKSVLEKLEKEQSKLYKKREEKDKSRRSKRSRSRSPKERHERRRSRSRSPAKAHGDVCHICGKSGHISRDCPLKP</sequence>
<dbReference type="CDD" id="cd12287">
    <property type="entry name" value="RRM_U2AF35_like"/>
    <property type="match status" value="1"/>
</dbReference>
<feature type="compositionally biased region" description="Basic residues" evidence="7">
    <location>
        <begin position="207"/>
        <end position="218"/>
    </location>
</feature>
<evidence type="ECO:0000313" key="12">
    <source>
        <dbReference type="Proteomes" id="UP000051952"/>
    </source>
</evidence>
<dbReference type="Pfam" id="PF00098">
    <property type="entry name" value="zf-CCHC"/>
    <property type="match status" value="1"/>
</dbReference>
<proteinExistence type="predicted"/>
<dbReference type="OMA" id="MIDTRQA"/>